<feature type="transmembrane region" description="Helical" evidence="9">
    <location>
        <begin position="232"/>
        <end position="250"/>
    </location>
</feature>
<evidence type="ECO:0000256" key="4">
    <source>
        <dbReference type="ARBA" id="ARBA00022679"/>
    </source>
</evidence>
<feature type="transmembrane region" description="Helical" evidence="9">
    <location>
        <begin position="470"/>
        <end position="491"/>
    </location>
</feature>
<evidence type="ECO:0000256" key="6">
    <source>
        <dbReference type="ARBA" id="ARBA00022989"/>
    </source>
</evidence>
<keyword evidence="7 9" id="KW-0472">Membrane</keyword>
<proteinExistence type="inferred from homology"/>
<feature type="transmembrane region" description="Helical" evidence="9">
    <location>
        <begin position="521"/>
        <end position="539"/>
    </location>
</feature>
<comment type="similarity">
    <text evidence="2">Belongs to the dpy-19 family.</text>
</comment>
<evidence type="ECO:0000256" key="8">
    <source>
        <dbReference type="SAM" id="MobiDB-lite"/>
    </source>
</evidence>
<reference evidence="10" key="1">
    <citation type="submission" date="2022-08" db="UniProtKB">
        <authorList>
            <consortium name="EnsemblMetazoa"/>
        </authorList>
    </citation>
    <scope>IDENTIFICATION</scope>
    <source>
        <strain evidence="10">05x7-T-G4-1.051#20</strain>
    </source>
</reference>
<evidence type="ECO:0000256" key="9">
    <source>
        <dbReference type="SAM" id="Phobius"/>
    </source>
</evidence>
<feature type="compositionally biased region" description="Low complexity" evidence="8">
    <location>
        <begin position="63"/>
        <end position="75"/>
    </location>
</feature>
<evidence type="ECO:0000313" key="11">
    <source>
        <dbReference type="Proteomes" id="UP000005408"/>
    </source>
</evidence>
<evidence type="ECO:0000256" key="2">
    <source>
        <dbReference type="ARBA" id="ARBA00008744"/>
    </source>
</evidence>
<evidence type="ECO:0000256" key="1">
    <source>
        <dbReference type="ARBA" id="ARBA00004141"/>
    </source>
</evidence>
<sequence length="767" mass="88305">MLVAEVESDSKRRNQEPSGWKLKTLNLDKRFDILQDLPVQTEIMSEVKHRKHRSNFSKTAPPGGTRSTSTTGKRTVVPPGSSKNEEDTAETWTSSSWLHLGICLIAMVYCGYKHAELMYTIHENNMWFSNIKEVEREISFRTESGLYYSYYKQMVQAPSISQGLHSLVYDNVTEHPDTINVLERMNVYQEVVLSVLYRILPIKTWMQPIFFYINSVFALHAMLVWALFLTAYFLSGSWLAGILTACFYTFNKLDTTRVEYIIPLRESFSLPFLWVQIAATTYYFRHNCSPQKERLSVFIIFTSTLCFSLCWQFNQFVLLLQAFALFGTWILDMVPSRKIQMLLVAQMTSLLVTCLLQFINKMILGSLVMSFIPAALLLIYLKGEEMRYCSIPSRIIKVIGYSLTVLVFMILLQRVVKLLLGIDADDHIYKFIMSKFNVGHARDFDALLYLCIDAFGFLQFDTFERLTNGVVFPLYVVTHLGMLIILFVAVLQNWSNHVHDTNVKDHSSAKKFHLLSSRPELAYHAVLAVFFGALGMSTLRMKYLWTPYMCILGSIGISDYKVWRTILSPFKTQGVIIQIVRHFMTLLTLTILLAIALPPLLKELEELKEFWDPDTVELMEWVKSNVPKGAAFTGSMQLLAGVKLCTGRPITNHPHYEDKHLRFKTKELYQIYGRRTPEDVHDILTKYKSSYIILEDSICLAPSKGCRTPDIVDIDNGIIPDHGKAEPGLIKSTVPRFCDEIRYESPAYTKYFKLVFSNRTFRVHKVL</sequence>
<dbReference type="InterPro" id="IPR018732">
    <property type="entry name" value="Dpy-19/Dpy-19-like"/>
</dbReference>
<comment type="subcellular location">
    <subcellularLocation>
        <location evidence="1">Membrane</location>
        <topology evidence="1">Multi-pass membrane protein</topology>
    </subcellularLocation>
</comment>
<dbReference type="CDD" id="cd20177">
    <property type="entry name" value="Dpy19"/>
    <property type="match status" value="1"/>
</dbReference>
<dbReference type="InterPro" id="IPR047462">
    <property type="entry name" value="Dpy19"/>
</dbReference>
<accession>A0A8W8JA01</accession>
<feature type="transmembrane region" description="Helical" evidence="9">
    <location>
        <begin position="395"/>
        <end position="416"/>
    </location>
</feature>
<dbReference type="PANTHER" id="PTHR31488">
    <property type="entry name" value="DPY-19-LIKE 1, LIKE (H. SAPIENS)"/>
    <property type="match status" value="1"/>
</dbReference>
<dbReference type="GO" id="GO:0000030">
    <property type="term" value="F:mannosyltransferase activity"/>
    <property type="evidence" value="ECO:0007669"/>
    <property type="project" value="InterPro"/>
</dbReference>
<dbReference type="Pfam" id="PF10034">
    <property type="entry name" value="Dpy19"/>
    <property type="match status" value="1"/>
</dbReference>
<evidence type="ECO:0000256" key="7">
    <source>
        <dbReference type="ARBA" id="ARBA00023136"/>
    </source>
</evidence>
<keyword evidence="5 9" id="KW-0812">Transmembrane</keyword>
<name>A0A8W8JA01_MAGGI</name>
<evidence type="ECO:0000256" key="5">
    <source>
        <dbReference type="ARBA" id="ARBA00022692"/>
    </source>
</evidence>
<protein>
    <recommendedName>
        <fullName evidence="12">C-mannosyltransferase DPY19L3</fullName>
    </recommendedName>
</protein>
<dbReference type="GO" id="GO:0005637">
    <property type="term" value="C:nuclear inner membrane"/>
    <property type="evidence" value="ECO:0007669"/>
    <property type="project" value="TreeGrafter"/>
</dbReference>
<evidence type="ECO:0000313" key="10">
    <source>
        <dbReference type="EnsemblMetazoa" id="G17481.2:cds"/>
    </source>
</evidence>
<feature type="transmembrane region" description="Helical" evidence="9">
    <location>
        <begin position="583"/>
        <end position="601"/>
    </location>
</feature>
<dbReference type="AlphaFoldDB" id="A0A8W8JA01"/>
<evidence type="ECO:0000256" key="3">
    <source>
        <dbReference type="ARBA" id="ARBA00022676"/>
    </source>
</evidence>
<keyword evidence="6 9" id="KW-1133">Transmembrane helix</keyword>
<keyword evidence="4" id="KW-0808">Transferase</keyword>
<keyword evidence="3" id="KW-0328">Glycosyltransferase</keyword>
<dbReference type="Proteomes" id="UP000005408">
    <property type="component" value="Unassembled WGS sequence"/>
</dbReference>
<feature type="transmembrane region" description="Helical" evidence="9">
    <location>
        <begin position="365"/>
        <end position="383"/>
    </location>
</feature>
<dbReference type="PANTHER" id="PTHR31488:SF3">
    <property type="entry name" value="C-MANNOSYLTRANSFERASE DPY19L3"/>
    <property type="match status" value="1"/>
</dbReference>
<organism evidence="10 11">
    <name type="scientific">Magallana gigas</name>
    <name type="common">Pacific oyster</name>
    <name type="synonym">Crassostrea gigas</name>
    <dbReference type="NCBI Taxonomy" id="29159"/>
    <lineage>
        <taxon>Eukaryota</taxon>
        <taxon>Metazoa</taxon>
        <taxon>Spiralia</taxon>
        <taxon>Lophotrochozoa</taxon>
        <taxon>Mollusca</taxon>
        <taxon>Bivalvia</taxon>
        <taxon>Autobranchia</taxon>
        <taxon>Pteriomorphia</taxon>
        <taxon>Ostreida</taxon>
        <taxon>Ostreoidea</taxon>
        <taxon>Ostreidae</taxon>
        <taxon>Magallana</taxon>
    </lineage>
</organism>
<feature type="transmembrane region" description="Helical" evidence="9">
    <location>
        <begin position="341"/>
        <end position="359"/>
    </location>
</feature>
<dbReference type="EnsemblMetazoa" id="G17481.2">
    <property type="protein sequence ID" value="G17481.2:cds"/>
    <property type="gene ID" value="G17481"/>
</dbReference>
<feature type="transmembrane region" description="Helical" evidence="9">
    <location>
        <begin position="296"/>
        <end position="329"/>
    </location>
</feature>
<evidence type="ECO:0008006" key="12">
    <source>
        <dbReference type="Google" id="ProtNLM"/>
    </source>
</evidence>
<feature type="region of interest" description="Disordered" evidence="8">
    <location>
        <begin position="48"/>
        <end position="88"/>
    </location>
</feature>
<keyword evidence="11" id="KW-1185">Reference proteome</keyword>